<feature type="region of interest" description="Disordered" evidence="1">
    <location>
        <begin position="25"/>
        <end position="99"/>
    </location>
</feature>
<dbReference type="GeneID" id="303003471"/>
<keyword evidence="2" id="KW-0732">Signal</keyword>
<evidence type="ECO:0000313" key="4">
    <source>
        <dbReference type="Proteomes" id="UP000194469"/>
    </source>
</evidence>
<sequence>MNRKWTASIAAVAVLGMVPGAVHAQRGPGAGATTPSPPTPGGDLDRTRDRLCTPGDSCDQDRDRLRDKDRTDMDRDQDRLRDKDRTGDQDQDRDRLNASQAIDDELARFSLLTSAERAQFRDEMRAAATAEERERIRARHRQTIEQRAREMGIDAPLGAGGGAGAGYGNRSGYMLMTMFTDQERAQFRSRLQAAQTDQERQQIRNEIRAAARQRARDLGVDVPEWYGQGIGPR</sequence>
<protein>
    <recommendedName>
        <fullName evidence="5">LTXXQ motif family protein</fullName>
    </recommendedName>
</protein>
<gene>
    <name evidence="3" type="ORF">SAMN06295984_3410</name>
</gene>
<keyword evidence="4" id="KW-1185">Reference proteome</keyword>
<dbReference type="AlphaFoldDB" id="A0A1Y6FVA2"/>
<evidence type="ECO:0000256" key="2">
    <source>
        <dbReference type="SAM" id="SignalP"/>
    </source>
</evidence>
<feature type="chain" id="PRO_5012350997" description="LTXXQ motif family protein" evidence="2">
    <location>
        <begin position="25"/>
        <end position="233"/>
    </location>
</feature>
<name>A0A1Y6FVA2_9SPHN</name>
<evidence type="ECO:0008006" key="5">
    <source>
        <dbReference type="Google" id="ProtNLM"/>
    </source>
</evidence>
<reference evidence="4" key="1">
    <citation type="submission" date="2017-04" db="EMBL/GenBank/DDBJ databases">
        <authorList>
            <person name="Varghese N."/>
            <person name="Submissions S."/>
        </authorList>
    </citation>
    <scope>NUCLEOTIDE SEQUENCE [LARGE SCALE GENOMIC DNA]</scope>
    <source>
        <strain evidence="4">UI2</strain>
    </source>
</reference>
<dbReference type="EMBL" id="FXWL01000006">
    <property type="protein sequence ID" value="SMQ79531.1"/>
    <property type="molecule type" value="Genomic_DNA"/>
</dbReference>
<evidence type="ECO:0000313" key="3">
    <source>
        <dbReference type="EMBL" id="SMQ79531.1"/>
    </source>
</evidence>
<dbReference type="RefSeq" id="WP_133058547.1">
    <property type="nucleotide sequence ID" value="NZ_FXWL01000006.1"/>
</dbReference>
<dbReference type="Proteomes" id="UP000194469">
    <property type="component" value="Unassembled WGS sequence"/>
</dbReference>
<feature type="signal peptide" evidence="2">
    <location>
        <begin position="1"/>
        <end position="24"/>
    </location>
</feature>
<proteinExistence type="predicted"/>
<evidence type="ECO:0000256" key="1">
    <source>
        <dbReference type="SAM" id="MobiDB-lite"/>
    </source>
</evidence>
<feature type="compositionally biased region" description="Basic and acidic residues" evidence="1">
    <location>
        <begin position="59"/>
        <end position="96"/>
    </location>
</feature>
<accession>A0A1Y6FVA2</accession>
<organism evidence="3 4">
    <name type="scientific">Sphingopyxis terrae subsp. ummariensis</name>
    <dbReference type="NCBI Taxonomy" id="429001"/>
    <lineage>
        <taxon>Bacteria</taxon>
        <taxon>Pseudomonadati</taxon>
        <taxon>Pseudomonadota</taxon>
        <taxon>Alphaproteobacteria</taxon>
        <taxon>Sphingomonadales</taxon>
        <taxon>Sphingomonadaceae</taxon>
        <taxon>Sphingopyxis</taxon>
    </lineage>
</organism>